<keyword evidence="7" id="KW-0698">rRNA processing</keyword>
<evidence type="ECO:0000256" key="3">
    <source>
        <dbReference type="ARBA" id="ARBA00022723"/>
    </source>
</evidence>
<keyword evidence="7" id="KW-0690">Ribosome biogenesis</keyword>
<dbReference type="HAMAP" id="MF_00009">
    <property type="entry name" value="Endoribonucl_YbeY"/>
    <property type="match status" value="1"/>
</dbReference>
<dbReference type="NCBIfam" id="TIGR00043">
    <property type="entry name" value="rRNA maturation RNase YbeY"/>
    <property type="match status" value="1"/>
</dbReference>
<protein>
    <recommendedName>
        <fullName evidence="7">Endoribonuclease YbeY</fullName>
        <ecNumber evidence="7">3.1.-.-</ecNumber>
    </recommendedName>
</protein>
<organism evidence="8 9">
    <name type="scientific">Candidatus Kaiserbacteria bacterium RIFCSPHIGHO2_01_FULL_56_24</name>
    <dbReference type="NCBI Taxonomy" id="1798487"/>
    <lineage>
        <taxon>Bacteria</taxon>
        <taxon>Candidatus Kaiseribacteriota</taxon>
    </lineage>
</organism>
<evidence type="ECO:0000256" key="2">
    <source>
        <dbReference type="ARBA" id="ARBA00022722"/>
    </source>
</evidence>
<dbReference type="PANTHER" id="PTHR46986:SF1">
    <property type="entry name" value="ENDORIBONUCLEASE YBEY, CHLOROPLASTIC"/>
    <property type="match status" value="1"/>
</dbReference>
<name>A0A1F6DIK0_9BACT</name>
<dbReference type="PANTHER" id="PTHR46986">
    <property type="entry name" value="ENDORIBONUCLEASE YBEY, CHLOROPLASTIC"/>
    <property type="match status" value="1"/>
</dbReference>
<dbReference type="EMBL" id="MFLA01000001">
    <property type="protein sequence ID" value="OGG60832.1"/>
    <property type="molecule type" value="Genomic_DNA"/>
</dbReference>
<dbReference type="InterPro" id="IPR002036">
    <property type="entry name" value="YbeY"/>
</dbReference>
<dbReference type="GO" id="GO:0004222">
    <property type="term" value="F:metalloendopeptidase activity"/>
    <property type="evidence" value="ECO:0007669"/>
    <property type="project" value="InterPro"/>
</dbReference>
<keyword evidence="6 7" id="KW-0862">Zinc</keyword>
<evidence type="ECO:0000256" key="7">
    <source>
        <dbReference type="HAMAP-Rule" id="MF_00009"/>
    </source>
</evidence>
<dbReference type="GO" id="GO:0008270">
    <property type="term" value="F:zinc ion binding"/>
    <property type="evidence" value="ECO:0007669"/>
    <property type="project" value="UniProtKB-UniRule"/>
</dbReference>
<keyword evidence="5 7" id="KW-0378">Hydrolase</keyword>
<dbReference type="Proteomes" id="UP000176377">
    <property type="component" value="Unassembled WGS sequence"/>
</dbReference>
<comment type="function">
    <text evidence="7">Single strand-specific metallo-endoribonuclease involved in late-stage 70S ribosome quality control and in maturation of the 3' terminus of the 16S rRNA.</text>
</comment>
<evidence type="ECO:0000256" key="5">
    <source>
        <dbReference type="ARBA" id="ARBA00022801"/>
    </source>
</evidence>
<evidence type="ECO:0000256" key="1">
    <source>
        <dbReference type="ARBA" id="ARBA00010875"/>
    </source>
</evidence>
<dbReference type="AlphaFoldDB" id="A0A1F6DIK0"/>
<keyword evidence="2 7" id="KW-0540">Nuclease</keyword>
<dbReference type="Pfam" id="PF02130">
    <property type="entry name" value="YbeY"/>
    <property type="match status" value="1"/>
</dbReference>
<keyword evidence="4 7" id="KW-0255">Endonuclease</keyword>
<comment type="caution">
    <text evidence="8">The sequence shown here is derived from an EMBL/GenBank/DDBJ whole genome shotgun (WGS) entry which is preliminary data.</text>
</comment>
<comment type="subcellular location">
    <subcellularLocation>
        <location evidence="7">Cytoplasm</location>
    </subcellularLocation>
</comment>
<evidence type="ECO:0000313" key="8">
    <source>
        <dbReference type="EMBL" id="OGG60832.1"/>
    </source>
</evidence>
<evidence type="ECO:0000256" key="6">
    <source>
        <dbReference type="ARBA" id="ARBA00022833"/>
    </source>
</evidence>
<dbReference type="SUPFAM" id="SSF55486">
    <property type="entry name" value="Metalloproteases ('zincins'), catalytic domain"/>
    <property type="match status" value="1"/>
</dbReference>
<evidence type="ECO:0000256" key="4">
    <source>
        <dbReference type="ARBA" id="ARBA00022759"/>
    </source>
</evidence>
<dbReference type="GO" id="GO:0004521">
    <property type="term" value="F:RNA endonuclease activity"/>
    <property type="evidence" value="ECO:0007669"/>
    <property type="project" value="UniProtKB-UniRule"/>
</dbReference>
<evidence type="ECO:0000313" key="9">
    <source>
        <dbReference type="Proteomes" id="UP000176377"/>
    </source>
</evidence>
<sequence length="129" mass="14858">MKRRPIVEIRRTVQNAVRLPFEDIAKAVLPKGYQLSLVVCGDTLAQRMNKEYRKKTYKPNVLSFPLSKNEGEIFLNVRKAEREARAMGISARSRIAHLFVHGCAHLKGLDHSDRMDALEQKVLEKFKLQ</sequence>
<dbReference type="GO" id="GO:0006364">
    <property type="term" value="P:rRNA processing"/>
    <property type="evidence" value="ECO:0007669"/>
    <property type="project" value="UniProtKB-UniRule"/>
</dbReference>
<comment type="similarity">
    <text evidence="1 7">Belongs to the endoribonuclease YbeY family.</text>
</comment>
<dbReference type="InterPro" id="IPR023091">
    <property type="entry name" value="MetalPrtase_cat_dom_sf_prd"/>
</dbReference>
<accession>A0A1F6DIK0</accession>
<dbReference type="GO" id="GO:0005737">
    <property type="term" value="C:cytoplasm"/>
    <property type="evidence" value="ECO:0007669"/>
    <property type="project" value="UniProtKB-SubCell"/>
</dbReference>
<dbReference type="Gene3D" id="3.40.390.30">
    <property type="entry name" value="Metalloproteases ('zincins'), catalytic domain"/>
    <property type="match status" value="1"/>
</dbReference>
<gene>
    <name evidence="7" type="primary">ybeY</name>
    <name evidence="8" type="ORF">A2765_01855</name>
</gene>
<keyword evidence="7" id="KW-0963">Cytoplasm</keyword>
<reference evidence="8 9" key="1">
    <citation type="journal article" date="2016" name="Nat. Commun.">
        <title>Thousands of microbial genomes shed light on interconnected biogeochemical processes in an aquifer system.</title>
        <authorList>
            <person name="Anantharaman K."/>
            <person name="Brown C.T."/>
            <person name="Hug L.A."/>
            <person name="Sharon I."/>
            <person name="Castelle C.J."/>
            <person name="Probst A.J."/>
            <person name="Thomas B.C."/>
            <person name="Singh A."/>
            <person name="Wilkins M.J."/>
            <person name="Karaoz U."/>
            <person name="Brodie E.L."/>
            <person name="Williams K.H."/>
            <person name="Hubbard S.S."/>
            <person name="Banfield J.F."/>
        </authorList>
    </citation>
    <scope>NUCLEOTIDE SEQUENCE [LARGE SCALE GENOMIC DNA]</scope>
</reference>
<dbReference type="EC" id="3.1.-.-" evidence="7"/>
<keyword evidence="3 7" id="KW-0479">Metal-binding</keyword>
<comment type="cofactor">
    <cofactor evidence="7">
        <name>Zn(2+)</name>
        <dbReference type="ChEBI" id="CHEBI:29105"/>
    </cofactor>
    <text evidence="7">Binds 1 zinc ion.</text>
</comment>
<proteinExistence type="inferred from homology"/>
<feature type="binding site" evidence="7">
    <location>
        <position position="111"/>
    </location>
    <ligand>
        <name>Zn(2+)</name>
        <dbReference type="ChEBI" id="CHEBI:29105"/>
        <note>catalytic</note>
    </ligand>
</feature>
<feature type="binding site" evidence="7">
    <location>
        <position position="101"/>
    </location>
    <ligand>
        <name>Zn(2+)</name>
        <dbReference type="ChEBI" id="CHEBI:29105"/>
        <note>catalytic</note>
    </ligand>
</feature>
<feature type="binding site" evidence="7">
    <location>
        <position position="105"/>
    </location>
    <ligand>
        <name>Zn(2+)</name>
        <dbReference type="ChEBI" id="CHEBI:29105"/>
        <note>catalytic</note>
    </ligand>
</feature>